<keyword evidence="3" id="KW-1185">Reference proteome</keyword>
<proteinExistence type="predicted"/>
<dbReference type="Proteomes" id="UP000181980">
    <property type="component" value="Unassembled WGS sequence"/>
</dbReference>
<sequence length="426" mass="47299">MAYEADVHALAEHLAHLLAAEHPVDPDELAVVDAARAAVRQLCWRILHDVAAASLGESPIADLGHRSVASLQHVLRAEMLRFADPAQPSTGWVDHASSTPVRHHWRGAHRFAALAEHEWEMIYPEAHPHGPDAWPIITDIAAIAEAIAHLELNLARQHPKRTTTVIDQAWALAFAAEQVRRLAPLDTLDADPAPLPSRRHQLLLRIRSAADAPAGTARLTFLLRSAHHLEPATVRAVARSQAQALRTIGRLLKADPHYGPAEPRLRALANALAEVARQTQRIRTTEPGDYRPRQQLQLLHDCWRFLEKPHEPTRAERAAAARTIRPALDIVAALRDVIEQHVHDGRWYQYLKGARHPWRLTSDTTQPRIVETAQRAVEQADLLARALPSTGQPEATIRAPRHLLSPSSVATRLPPDRGKAPMDATR</sequence>
<dbReference type="RefSeq" id="WP_069114095.1">
    <property type="nucleotide sequence ID" value="NZ_FNUC01000003.1"/>
</dbReference>
<evidence type="ECO:0000313" key="2">
    <source>
        <dbReference type="EMBL" id="SEE94718.1"/>
    </source>
</evidence>
<organism evidence="2 3">
    <name type="scientific">Jiangella alba</name>
    <dbReference type="NCBI Taxonomy" id="561176"/>
    <lineage>
        <taxon>Bacteria</taxon>
        <taxon>Bacillati</taxon>
        <taxon>Actinomycetota</taxon>
        <taxon>Actinomycetes</taxon>
        <taxon>Jiangellales</taxon>
        <taxon>Jiangellaceae</taxon>
        <taxon>Jiangella</taxon>
    </lineage>
</organism>
<feature type="compositionally biased region" description="Basic and acidic residues" evidence="1">
    <location>
        <begin position="414"/>
        <end position="426"/>
    </location>
</feature>
<name>A0A1H5N236_9ACTN</name>
<gene>
    <name evidence="2" type="ORF">SAMN04488561_3571</name>
</gene>
<feature type="region of interest" description="Disordered" evidence="1">
    <location>
        <begin position="405"/>
        <end position="426"/>
    </location>
</feature>
<dbReference type="OrthoDB" id="9962202at2"/>
<dbReference type="EMBL" id="FNUC01000003">
    <property type="protein sequence ID" value="SEE94718.1"/>
    <property type="molecule type" value="Genomic_DNA"/>
</dbReference>
<evidence type="ECO:0000313" key="3">
    <source>
        <dbReference type="Proteomes" id="UP000181980"/>
    </source>
</evidence>
<protein>
    <submittedName>
        <fullName evidence="2">Uncharacterized protein</fullName>
    </submittedName>
</protein>
<dbReference type="AlphaFoldDB" id="A0A1H5N236"/>
<reference evidence="3" key="1">
    <citation type="submission" date="2016-10" db="EMBL/GenBank/DDBJ databases">
        <authorList>
            <person name="Varghese N."/>
            <person name="Submissions S."/>
        </authorList>
    </citation>
    <scope>NUCLEOTIDE SEQUENCE [LARGE SCALE GENOMIC DNA]</scope>
    <source>
        <strain evidence="3">DSM 45237</strain>
    </source>
</reference>
<dbReference type="STRING" id="561176.SAMN04488561_3571"/>
<evidence type="ECO:0000256" key="1">
    <source>
        <dbReference type="SAM" id="MobiDB-lite"/>
    </source>
</evidence>
<accession>A0A1H5N236</accession>